<keyword evidence="2" id="KW-1185">Reference proteome</keyword>
<dbReference type="AlphaFoldDB" id="W9SA69"/>
<dbReference type="Proteomes" id="UP000030645">
    <property type="component" value="Unassembled WGS sequence"/>
</dbReference>
<dbReference type="EMBL" id="KE346317">
    <property type="protein sequence ID" value="EXC32995.1"/>
    <property type="molecule type" value="Genomic_DNA"/>
</dbReference>
<evidence type="ECO:0000313" key="2">
    <source>
        <dbReference type="Proteomes" id="UP000030645"/>
    </source>
</evidence>
<reference evidence="2" key="1">
    <citation type="submission" date="2013-01" db="EMBL/GenBank/DDBJ databases">
        <title>Draft Genome Sequence of a Mulberry Tree, Morus notabilis C.K. Schneid.</title>
        <authorList>
            <person name="He N."/>
            <person name="Zhao S."/>
        </authorList>
    </citation>
    <scope>NUCLEOTIDE SEQUENCE</scope>
</reference>
<organism evidence="1 2">
    <name type="scientific">Morus notabilis</name>
    <dbReference type="NCBI Taxonomy" id="981085"/>
    <lineage>
        <taxon>Eukaryota</taxon>
        <taxon>Viridiplantae</taxon>
        <taxon>Streptophyta</taxon>
        <taxon>Embryophyta</taxon>
        <taxon>Tracheophyta</taxon>
        <taxon>Spermatophyta</taxon>
        <taxon>Magnoliopsida</taxon>
        <taxon>eudicotyledons</taxon>
        <taxon>Gunneridae</taxon>
        <taxon>Pentapetalae</taxon>
        <taxon>rosids</taxon>
        <taxon>fabids</taxon>
        <taxon>Rosales</taxon>
        <taxon>Moraceae</taxon>
        <taxon>Moreae</taxon>
        <taxon>Morus</taxon>
    </lineage>
</organism>
<gene>
    <name evidence="1" type="ORF">L484_014775</name>
</gene>
<name>W9SA69_9ROSA</name>
<accession>W9SA69</accession>
<evidence type="ECO:0000313" key="1">
    <source>
        <dbReference type="EMBL" id="EXC32995.1"/>
    </source>
</evidence>
<sequence>MGAPVPMRCWGFSPYGVVRHFPLSVAVGGICCSTLFECFFDLFVASQHPHSFLVVVGLSLEIQQV</sequence>
<proteinExistence type="predicted"/>
<protein>
    <submittedName>
        <fullName evidence="1">Uncharacterized protein</fullName>
    </submittedName>
</protein>